<dbReference type="SUPFAM" id="SSF52540">
    <property type="entry name" value="P-loop containing nucleoside triphosphate hydrolases"/>
    <property type="match status" value="1"/>
</dbReference>
<dbReference type="eggNOG" id="COG5635">
    <property type="taxonomic scope" value="Bacteria"/>
</dbReference>
<name>V4PSC0_9CAUL</name>
<accession>V4PSC0</accession>
<dbReference type="Proteomes" id="UP000017837">
    <property type="component" value="Unassembled WGS sequence"/>
</dbReference>
<comment type="caution">
    <text evidence="1">The sequence shown here is derived from an EMBL/GenBank/DDBJ whole genome shotgun (WGS) entry which is preliminary data.</text>
</comment>
<evidence type="ECO:0008006" key="3">
    <source>
        <dbReference type="Google" id="ProtNLM"/>
    </source>
</evidence>
<keyword evidence="2" id="KW-1185">Reference proteome</keyword>
<evidence type="ECO:0000313" key="2">
    <source>
        <dbReference type="Proteomes" id="UP000017837"/>
    </source>
</evidence>
<dbReference type="InterPro" id="IPR027417">
    <property type="entry name" value="P-loop_NTPase"/>
</dbReference>
<dbReference type="Gene3D" id="3.40.50.300">
    <property type="entry name" value="P-loop containing nucleotide triphosphate hydrolases"/>
    <property type="match status" value="1"/>
</dbReference>
<proteinExistence type="predicted"/>
<evidence type="ECO:0000313" key="1">
    <source>
        <dbReference type="EMBL" id="ESQ90249.1"/>
    </source>
</evidence>
<reference evidence="1 2" key="1">
    <citation type="journal article" date="2014" name="Nature">
        <title>Sequential evolution of bacterial morphology by co-option of a developmental regulator.</title>
        <authorList>
            <person name="Jiang C."/>
            <person name="Brown P.J."/>
            <person name="Ducret A."/>
            <person name="Brun Y.V."/>
        </authorList>
    </citation>
    <scope>NUCLEOTIDE SEQUENCE [LARGE SCALE GENOMIC DNA]</scope>
    <source>
        <strain evidence="1 2">DSM 16100</strain>
    </source>
</reference>
<protein>
    <recommendedName>
        <fullName evidence="3">AAA+ ATPase domain-containing protein</fullName>
    </recommendedName>
</protein>
<dbReference type="STRING" id="1121022.GCA_000376105_03208"/>
<gene>
    <name evidence="1" type="ORF">ABENE_12790</name>
</gene>
<sequence length="1570" mass="175102">MSLDRFDDNAWNLPKGEQRRQAVAPLRGYIYQLHQSLAAWMKLKPGDLLRLEVAEDYAVIARESQASQSALHTVQVKDTMNSGRVTLNSSGVQKAIESLWKLRESNPDGEVYLTYLTTSKIGKERDQPLASGIPGIQAWTDVSAGQGNLRALRGALACRFSSGNLGAFLKESSDDELFTQLISKLVFACGMPDTDAVEKSGRKALILRRDEVKSTAEAADRAYDVLLGDIFRTVIHPTDRTLDAEAFLHGFRKATQYSLGSQTFQNLLDMISSSPSGVDMDQAHADALTSSQGMANWPNSIKDQHIPRPELEALLSRIKEKPSGRTLVIGDAGVGKSALFADLTQRLQDDSIAVFAIKADFLSASVASIDDLTRELGCKAPIEDEIELLAHAGPVVILIDQLDAVSEVMDFKSDRMTALLQLASRFSSRDRHTLPIHILVSSRPFEAAHDARFGMLRAQAVTLAHPSVEAVKALLSALSLSNDLPPGILETLRRPFALKLYVDIASPADTPIDFAESTLLDKWLASAKLGSVSERETVMRFLKRLSADMTEAEELWLPIDRYVEDERAINLTVAAGLLVRRDDKVGFSHQSWLDDFQAKAFGTAETLCTYAWARQDGLFSRASVLRGLQRFRRHNVNAYESAIAKLLFDEKTRRHLKHLIVDVLSDQISPLPYEITAIYHLVEDDFALARRALYNLRRHWSAWRQHMLPFLPIIMNTPELRWQAMLLLVSEAGVDADAVLRLISHHWPNDDRDSDVFQVFWRSALWSPQVTARVRQIFARSSSLDFELEGYIANLIEAGQSTNAIDMVGIFLQSASSNARLEGGIHSLDTLAENDPLRFSQVVLTWFIHQAGAGMKEANRYRLSYPSSATVSWDWDYDGRLNGIYPVLRRALDRIARDVPEAFYALISPHLAIDVDQVQSILMEALAAGAPVLASRALDLLLSDPRRLYCGNAHRTDTRNVGHLTFGWSSQILIEAIAPHLETAELTRLVDYIEGWNLYETEAAQRKEEPSIRLKRIQWADEHRLELLDKLPDGTLDGRRQRQLNEWRQKQPRFNSRTRHLGMAQVVGSPMGADLMGKASNADIFKLLDEVNDQTDERTSNRRGLSGGVSQLSDAFGRFAQSHTERAAEMARTWFVAGRHENAAGELVRQASENDNVDTDLVLALIRDLDAKDFSSKVWRTDAAWALRALARKAKGLSNSDISMLESWFLVDPTEVLERRIRRENLDDANARRNEPQKKKVQSLIFNNWGSGILPQGNFTLMDALQAGFLFREPADVSGWLDALTRRVDHPEDPANWAVFLKFRAVDLYNHLDREKVQAFFGSLFEKHPDILKLKRSISTLWELRLLFPPRTLTNTVQLWLGSGDRMFQQAAGEHAAGMEIVGEGTDDSTTILQQILAGGASPALTGALLVYAKAWQEPDLHVKATDVLVRFIPNATEDQAHAISTAFANLRDGRILPRAGALIGAIAQNPTVLQICCVPHFFEQVQLLSSNPRHAEVVMDVCERIFDLDVARRNETGHGASSRHLVSTAIALQRTDGAIRTRAMDVYEALLDAGSSDADRAATASLRRA</sequence>
<dbReference type="EMBL" id="AWGB01000025">
    <property type="protein sequence ID" value="ESQ90249.1"/>
    <property type="molecule type" value="Genomic_DNA"/>
</dbReference>
<dbReference type="PATRIC" id="fig|1121022.4.peg.2597"/>
<organism evidence="1 2">
    <name type="scientific">Asticcacaulis benevestitus DSM 16100 = ATCC BAA-896</name>
    <dbReference type="NCBI Taxonomy" id="1121022"/>
    <lineage>
        <taxon>Bacteria</taxon>
        <taxon>Pseudomonadati</taxon>
        <taxon>Pseudomonadota</taxon>
        <taxon>Alphaproteobacteria</taxon>
        <taxon>Caulobacterales</taxon>
        <taxon>Caulobacteraceae</taxon>
        <taxon>Asticcacaulis</taxon>
    </lineage>
</organism>